<protein>
    <submittedName>
        <fullName evidence="15">EGF-like domain-containing protein</fullName>
    </submittedName>
</protein>
<dbReference type="Gene3D" id="2.10.25.10">
    <property type="entry name" value="Laminin"/>
    <property type="match status" value="7"/>
</dbReference>
<keyword evidence="6 8" id="KW-1015">Disulfide bond</keyword>
<dbReference type="SUPFAM" id="SSF57196">
    <property type="entry name" value="EGF/Laminin"/>
    <property type="match status" value="7"/>
</dbReference>
<dbReference type="FunFam" id="2.10.25.10:FF:000118">
    <property type="entry name" value="protein delta homolog 2"/>
    <property type="match status" value="1"/>
</dbReference>
<dbReference type="InterPro" id="IPR051355">
    <property type="entry name" value="Notch/Slit_guidance"/>
</dbReference>
<feature type="domain" description="EGF-like" evidence="11">
    <location>
        <begin position="236"/>
        <end position="271"/>
    </location>
</feature>
<dbReference type="Pfam" id="PF00008">
    <property type="entry name" value="EGF"/>
    <property type="match status" value="5"/>
</dbReference>
<dbReference type="SMART" id="SM00369">
    <property type="entry name" value="LRR_TYP"/>
    <property type="match status" value="4"/>
</dbReference>
<feature type="domain" description="EGF-like" evidence="11">
    <location>
        <begin position="390"/>
        <end position="426"/>
    </location>
</feature>
<dbReference type="Pfam" id="PF13855">
    <property type="entry name" value="LRR_8"/>
    <property type="match status" value="1"/>
</dbReference>
<dbReference type="SMART" id="SM00013">
    <property type="entry name" value="LRRNT"/>
    <property type="match status" value="1"/>
</dbReference>
<evidence type="ECO:0000313" key="13">
    <source>
        <dbReference type="Proteomes" id="UP000038040"/>
    </source>
</evidence>
<dbReference type="FunFam" id="2.10.25.10:FF:000142">
    <property type="entry name" value="Crumbs cell polarity complex component 2"/>
    <property type="match status" value="1"/>
</dbReference>
<dbReference type="CDD" id="cd00054">
    <property type="entry name" value="EGF_CA"/>
    <property type="match status" value="5"/>
</dbReference>
<dbReference type="GO" id="GO:0048495">
    <property type="term" value="F:Roundabout binding"/>
    <property type="evidence" value="ECO:0007669"/>
    <property type="project" value="TreeGrafter"/>
</dbReference>
<proteinExistence type="predicted"/>
<dbReference type="EMBL" id="UYYG01001171">
    <property type="protein sequence ID" value="VDN58732.1"/>
    <property type="molecule type" value="Genomic_DNA"/>
</dbReference>
<dbReference type="PROSITE" id="PS01225">
    <property type="entry name" value="CTCK_2"/>
    <property type="match status" value="1"/>
</dbReference>
<feature type="domain" description="EGF-like" evidence="11">
    <location>
        <begin position="652"/>
        <end position="690"/>
    </location>
</feature>
<dbReference type="Proteomes" id="UP000274756">
    <property type="component" value="Unassembled WGS sequence"/>
</dbReference>
<feature type="disulfide bond" evidence="8">
    <location>
        <begin position="416"/>
        <end position="425"/>
    </location>
</feature>
<dbReference type="SMART" id="SM00082">
    <property type="entry name" value="LRRCT"/>
    <property type="match status" value="1"/>
</dbReference>
<evidence type="ECO:0000256" key="6">
    <source>
        <dbReference type="ARBA" id="ARBA00023157"/>
    </source>
</evidence>
<dbReference type="Pfam" id="PF02210">
    <property type="entry name" value="Laminin_G_2"/>
    <property type="match status" value="1"/>
</dbReference>
<feature type="disulfide bond" evidence="8">
    <location>
        <begin position="680"/>
        <end position="689"/>
    </location>
</feature>
<keyword evidence="7" id="KW-0325">Glycoprotein</keyword>
<feature type="disulfide bond" evidence="8">
    <location>
        <begin position="462"/>
        <end position="471"/>
    </location>
</feature>
<keyword evidence="5" id="KW-0677">Repeat</keyword>
<dbReference type="Gene3D" id="3.80.10.10">
    <property type="entry name" value="Ribonuclease Inhibitor"/>
    <property type="match status" value="1"/>
</dbReference>
<evidence type="ECO:0000256" key="7">
    <source>
        <dbReference type="ARBA" id="ARBA00023180"/>
    </source>
</evidence>
<dbReference type="PROSITE" id="PS01186">
    <property type="entry name" value="EGF_2"/>
    <property type="match status" value="6"/>
</dbReference>
<dbReference type="OrthoDB" id="283575at2759"/>
<evidence type="ECO:0000256" key="4">
    <source>
        <dbReference type="ARBA" id="ARBA00022729"/>
    </source>
</evidence>
<feature type="disulfide bond" evidence="8">
    <location>
        <begin position="661"/>
        <end position="678"/>
    </location>
</feature>
<dbReference type="InterPro" id="IPR001881">
    <property type="entry name" value="EGF-like_Ca-bd_dom"/>
</dbReference>
<keyword evidence="14" id="KW-1185">Reference proteome</keyword>
<dbReference type="InterPro" id="IPR018097">
    <property type="entry name" value="EGF_Ca-bd_CS"/>
</dbReference>
<feature type="disulfide bond" evidence="8">
    <location>
        <begin position="656"/>
        <end position="666"/>
    </location>
</feature>
<keyword evidence="2 8" id="KW-0245">EGF-like domain</keyword>
<feature type="disulfide bond" evidence="8">
    <location>
        <begin position="300"/>
        <end position="309"/>
    </location>
</feature>
<keyword evidence="4" id="KW-0732">Signal</keyword>
<feature type="disulfide bond" evidence="8">
    <location>
        <begin position="441"/>
        <end position="451"/>
    </location>
</feature>
<gene>
    <name evidence="12" type="ORF">DME_LOCUS8705</name>
</gene>
<feature type="disulfide bond" evidence="8">
    <location>
        <begin position="261"/>
        <end position="270"/>
    </location>
</feature>
<feature type="domain" description="Laminin G" evidence="10">
    <location>
        <begin position="475"/>
        <end position="649"/>
    </location>
</feature>
<dbReference type="SMART" id="SM00365">
    <property type="entry name" value="LRR_SD22"/>
    <property type="match status" value="2"/>
</dbReference>
<dbReference type="InterPro" id="IPR013320">
    <property type="entry name" value="ConA-like_dom_sf"/>
</dbReference>
<dbReference type="InterPro" id="IPR003591">
    <property type="entry name" value="Leu-rich_rpt_typical-subtyp"/>
</dbReference>
<dbReference type="PANTHER" id="PTHR45836:SF4">
    <property type="entry name" value="PROTEIN SLIT"/>
    <property type="match status" value="1"/>
</dbReference>
<dbReference type="GO" id="GO:0008201">
    <property type="term" value="F:heparin binding"/>
    <property type="evidence" value="ECO:0007669"/>
    <property type="project" value="TreeGrafter"/>
</dbReference>
<evidence type="ECO:0000313" key="14">
    <source>
        <dbReference type="Proteomes" id="UP000274756"/>
    </source>
</evidence>
<dbReference type="AlphaFoldDB" id="A0A0N4UC47"/>
<dbReference type="CDD" id="cd00110">
    <property type="entry name" value="LamG"/>
    <property type="match status" value="1"/>
</dbReference>
<feature type="domain" description="EGF-like" evidence="11">
    <location>
        <begin position="273"/>
        <end position="310"/>
    </location>
</feature>
<dbReference type="InterPro" id="IPR000152">
    <property type="entry name" value="EGF-type_Asp/Asn_hydroxyl_site"/>
</dbReference>
<dbReference type="SUPFAM" id="SSF52058">
    <property type="entry name" value="L domain-like"/>
    <property type="match status" value="1"/>
</dbReference>
<evidence type="ECO:0000259" key="11">
    <source>
        <dbReference type="PROSITE" id="PS50026"/>
    </source>
</evidence>
<dbReference type="SMART" id="SM00041">
    <property type="entry name" value="CT"/>
    <property type="match status" value="1"/>
</dbReference>
<dbReference type="STRING" id="318479.A0A0N4UC47"/>
<evidence type="ECO:0000259" key="10">
    <source>
        <dbReference type="PROSITE" id="PS50025"/>
    </source>
</evidence>
<reference evidence="15" key="1">
    <citation type="submission" date="2017-02" db="UniProtKB">
        <authorList>
            <consortium name="WormBaseParasite"/>
        </authorList>
    </citation>
    <scope>IDENTIFICATION</scope>
</reference>
<dbReference type="PANTHER" id="PTHR45836">
    <property type="entry name" value="SLIT HOMOLOG"/>
    <property type="match status" value="1"/>
</dbReference>
<feature type="disulfide bond" evidence="8">
    <location>
        <begin position="338"/>
        <end position="347"/>
    </location>
</feature>
<dbReference type="PROSITE" id="PS00022">
    <property type="entry name" value="EGF_1"/>
    <property type="match status" value="7"/>
</dbReference>
<keyword evidence="3" id="KW-0433">Leucine-rich repeat</keyword>
<evidence type="ECO:0000313" key="12">
    <source>
        <dbReference type="EMBL" id="VDN58732.1"/>
    </source>
</evidence>
<dbReference type="PROSITE" id="PS01187">
    <property type="entry name" value="EGF_CA"/>
    <property type="match status" value="2"/>
</dbReference>
<name>A0A0N4UC47_DRAME</name>
<evidence type="ECO:0000313" key="15">
    <source>
        <dbReference type="WBParaSite" id="DME_0000482201-mRNA-1"/>
    </source>
</evidence>
<dbReference type="PROSITE" id="PS50025">
    <property type="entry name" value="LAM_G_DOMAIN"/>
    <property type="match status" value="1"/>
</dbReference>
<dbReference type="WBParaSite" id="DME_0000482201-mRNA-1">
    <property type="protein sequence ID" value="DME_0000482201-mRNA-1"/>
    <property type="gene ID" value="DME_0000482201"/>
</dbReference>
<feature type="domain" description="EGF-like" evidence="11">
    <location>
        <begin position="350"/>
        <end position="388"/>
    </location>
</feature>
<dbReference type="GO" id="GO:0005509">
    <property type="term" value="F:calcium ion binding"/>
    <property type="evidence" value="ECO:0007669"/>
    <property type="project" value="InterPro"/>
</dbReference>
<organism evidence="13 15">
    <name type="scientific">Dracunculus medinensis</name>
    <name type="common">Guinea worm</name>
    <dbReference type="NCBI Taxonomy" id="318479"/>
    <lineage>
        <taxon>Eukaryota</taxon>
        <taxon>Metazoa</taxon>
        <taxon>Ecdysozoa</taxon>
        <taxon>Nematoda</taxon>
        <taxon>Chromadorea</taxon>
        <taxon>Rhabditida</taxon>
        <taxon>Spirurina</taxon>
        <taxon>Dracunculoidea</taxon>
        <taxon>Dracunculidae</taxon>
        <taxon>Dracunculus</taxon>
    </lineage>
</organism>
<dbReference type="InterPro" id="IPR001611">
    <property type="entry name" value="Leu-rich_rpt"/>
</dbReference>
<dbReference type="InterPro" id="IPR032675">
    <property type="entry name" value="LRR_dom_sf"/>
</dbReference>
<dbReference type="InterPro" id="IPR000742">
    <property type="entry name" value="EGF"/>
</dbReference>
<dbReference type="Pfam" id="PF01463">
    <property type="entry name" value="LRRCT"/>
    <property type="match status" value="2"/>
</dbReference>
<feature type="domain" description="EGF-like" evidence="11">
    <location>
        <begin position="312"/>
        <end position="348"/>
    </location>
</feature>
<feature type="domain" description="EGF-like" evidence="11">
    <location>
        <begin position="437"/>
        <end position="472"/>
    </location>
</feature>
<evidence type="ECO:0000259" key="9">
    <source>
        <dbReference type="PROSITE" id="PS01225"/>
    </source>
</evidence>
<evidence type="ECO:0000256" key="8">
    <source>
        <dbReference type="PROSITE-ProRule" id="PRU00076"/>
    </source>
</evidence>
<dbReference type="SMART" id="SM00282">
    <property type="entry name" value="LamG"/>
    <property type="match status" value="1"/>
</dbReference>
<reference evidence="12 14" key="2">
    <citation type="submission" date="2018-11" db="EMBL/GenBank/DDBJ databases">
        <authorList>
            <consortium name="Pathogen Informatics"/>
        </authorList>
    </citation>
    <scope>NUCLEOTIDE SEQUENCE [LARGE SCALE GENOMIC DNA]</scope>
</reference>
<evidence type="ECO:0000256" key="2">
    <source>
        <dbReference type="ARBA" id="ARBA00022536"/>
    </source>
</evidence>
<dbReference type="InterPro" id="IPR000372">
    <property type="entry name" value="LRRNT"/>
</dbReference>
<comment type="caution">
    <text evidence="8">Lacks conserved residue(s) required for the propagation of feature annotation.</text>
</comment>
<dbReference type="InterPro" id="IPR006207">
    <property type="entry name" value="Cys_knot_C"/>
</dbReference>
<dbReference type="FunFam" id="2.10.25.10:FF:000004">
    <property type="entry name" value="Neurogenic locus notch 1"/>
    <property type="match status" value="1"/>
</dbReference>
<dbReference type="PROSITE" id="PS51450">
    <property type="entry name" value="LRR"/>
    <property type="match status" value="2"/>
</dbReference>
<feature type="disulfide bond" evidence="8">
    <location>
        <begin position="378"/>
        <end position="387"/>
    </location>
</feature>
<dbReference type="InterPro" id="IPR001791">
    <property type="entry name" value="Laminin_G"/>
</dbReference>
<evidence type="ECO:0000256" key="1">
    <source>
        <dbReference type="ARBA" id="ARBA00022473"/>
    </source>
</evidence>
<dbReference type="FunFam" id="2.10.25.10:FF:000063">
    <property type="entry name" value="Slit guidance ligand 2"/>
    <property type="match status" value="1"/>
</dbReference>
<dbReference type="InterPro" id="IPR000483">
    <property type="entry name" value="Cys-rich_flank_reg_C"/>
</dbReference>
<sequence length="775" mass="86934">MDAALCVEPKHLRGRSIISLKKDELSCKSMVENVCAENGIYCPVGCICQNTIVRCSNHNLKEFPIGIPYDTTELFLDSNRITSIPSYELNKLYKLRKLDLSHNQIDVIESLTFKNLTKLSTLILSYNKIQCIESHAFSSLINLRILSLHANDISILPSSAFQDLLNITHIALGNNAIYCDCHAAWFSKWIKNRFIEAGIARCEMPLSVRNQLLLTANENQFKCDGDPPKNILAKCNVCIENPCSNGGKCELLRGRSFSCKCSIGYYGKLCEKRIDACYGHPCLNGATCKVVQDGRFTCHCVKGFDGDRCENNIDDCIDNKCQNGAKCIDMTNSYRCDCPTKFTGKYCEENFEFCSKNYNPCMNGGYCMENAFNYTCKCASGFTGTNCTINIDDCLNNLCKNNAICIDGIGSYKCECLDGYSGKFCELAPISNNLYPNTSPCTSYSCEHGICLNYNNDFECKCFEGFMGKRCDELRSVGFNGSESYIALEPWVPLAQSNLTFTLITFASSGIIMYYGDDHHISAELYNGRVKISFYIGNYPPSHMYSYVTVNDGIRHRIEILIDGKANKLIIDDIEPQTIVNSGIINDFELKSKNNLYLGGLPKNISVKAIDSFHIVSNISLQGCITDVYLNDRAVDLHKTDKKNINIGCHSTVDLCRGIKCNFGTCVRNTTLTDGYKCQCSNGYEGMFCEKREEFCVKEKYRSYYEENDCRSVEPIKNAICHGWCGTSKPKQCCSPVRAKSKKIKMHCKNGNIVVKNIIIIRKCQCTSQKSCTFN</sequence>
<dbReference type="SMART" id="SM00179">
    <property type="entry name" value="EGF_CA"/>
    <property type="match status" value="7"/>
</dbReference>
<dbReference type="SMART" id="SM00181">
    <property type="entry name" value="EGF"/>
    <property type="match status" value="7"/>
</dbReference>
<evidence type="ECO:0000256" key="5">
    <source>
        <dbReference type="ARBA" id="ARBA00022737"/>
    </source>
</evidence>
<dbReference type="GO" id="GO:0007411">
    <property type="term" value="P:axon guidance"/>
    <property type="evidence" value="ECO:0007669"/>
    <property type="project" value="TreeGrafter"/>
</dbReference>
<dbReference type="Gene3D" id="2.60.120.200">
    <property type="match status" value="1"/>
</dbReference>
<dbReference type="Proteomes" id="UP000038040">
    <property type="component" value="Unplaced"/>
</dbReference>
<dbReference type="FunFam" id="2.10.25.10:FF:000851">
    <property type="entry name" value="Slit homolog 1 protein"/>
    <property type="match status" value="1"/>
</dbReference>
<dbReference type="PROSITE" id="PS50026">
    <property type="entry name" value="EGF_3"/>
    <property type="match status" value="7"/>
</dbReference>
<dbReference type="Pfam" id="PF01462">
    <property type="entry name" value="LRRNT"/>
    <property type="match status" value="1"/>
</dbReference>
<keyword evidence="1" id="KW-0217">Developmental protein</keyword>
<accession>A0A0N4UC47</accession>
<dbReference type="PROSITE" id="PS00010">
    <property type="entry name" value="ASX_HYDROXYL"/>
    <property type="match status" value="3"/>
</dbReference>
<evidence type="ECO:0000256" key="3">
    <source>
        <dbReference type="ARBA" id="ARBA00022614"/>
    </source>
</evidence>
<dbReference type="SUPFAM" id="SSF49899">
    <property type="entry name" value="Concanavalin A-like lectins/glucanases"/>
    <property type="match status" value="1"/>
</dbReference>
<feature type="domain" description="CTCK" evidence="9">
    <location>
        <begin position="696"/>
        <end position="773"/>
    </location>
</feature>